<keyword evidence="2 6" id="KW-0813">Transport</keyword>
<reference evidence="8 9" key="1">
    <citation type="submission" date="2018-11" db="EMBL/GenBank/DDBJ databases">
        <title>Trebonia kvetii gen.nov., sp.nov., a novel acidophilic actinobacterium, and proposal of the new actinobacterial family Treboniaceae fam. nov.</title>
        <authorList>
            <person name="Rapoport D."/>
            <person name="Sagova-Mareckova M."/>
            <person name="Sedlacek I."/>
            <person name="Provaznik J."/>
            <person name="Kralova S."/>
            <person name="Pavlinic D."/>
            <person name="Benes V."/>
            <person name="Kopecky J."/>
        </authorList>
    </citation>
    <scope>NUCLEOTIDE SEQUENCE [LARGE SCALE GENOMIC DNA]</scope>
    <source>
        <strain evidence="8 9">15Tr583</strain>
    </source>
</reference>
<evidence type="ECO:0000256" key="1">
    <source>
        <dbReference type="ARBA" id="ARBA00004141"/>
    </source>
</evidence>
<sequence>MWSWIPSNGSLIWQLTWENAKLGVLPALYGLILSLPLGIIAARWRWFYPPVLTAINILYAVPSLALFIALIPTFGLTDTTVIIALTVFSLCVILPNVVAGLRGVPAPVTQAATAMGYGPLRRLVTVELPLATPVIIAGLRVGVVSGISLASVGQLIGVSSLGYLFIDGLQRSFPTEIYVGLVLVIALALVCDLLLVGAGRALTPWTVR</sequence>
<evidence type="ECO:0000256" key="4">
    <source>
        <dbReference type="ARBA" id="ARBA00022989"/>
    </source>
</evidence>
<dbReference type="AlphaFoldDB" id="A0A6P2C8F7"/>
<dbReference type="Proteomes" id="UP000460272">
    <property type="component" value="Unassembled WGS sequence"/>
</dbReference>
<dbReference type="GO" id="GO:0005886">
    <property type="term" value="C:plasma membrane"/>
    <property type="evidence" value="ECO:0007669"/>
    <property type="project" value="UniProtKB-SubCell"/>
</dbReference>
<feature type="transmembrane region" description="Helical" evidence="6">
    <location>
        <begin position="20"/>
        <end position="42"/>
    </location>
</feature>
<dbReference type="EMBL" id="RPFW01000002">
    <property type="protein sequence ID" value="TVZ05823.1"/>
    <property type="molecule type" value="Genomic_DNA"/>
</dbReference>
<dbReference type="InterPro" id="IPR035906">
    <property type="entry name" value="MetI-like_sf"/>
</dbReference>
<dbReference type="Gene3D" id="1.10.3720.10">
    <property type="entry name" value="MetI-like"/>
    <property type="match status" value="1"/>
</dbReference>
<keyword evidence="3 6" id="KW-0812">Transmembrane</keyword>
<dbReference type="InterPro" id="IPR051204">
    <property type="entry name" value="ABC_transp_perm/SBD"/>
</dbReference>
<name>A0A6P2C8F7_9ACTN</name>
<dbReference type="GO" id="GO:0055085">
    <property type="term" value="P:transmembrane transport"/>
    <property type="evidence" value="ECO:0007669"/>
    <property type="project" value="InterPro"/>
</dbReference>
<evidence type="ECO:0000313" key="9">
    <source>
        <dbReference type="Proteomes" id="UP000460272"/>
    </source>
</evidence>
<protein>
    <submittedName>
        <fullName evidence="8">ABC transporter permease</fullName>
    </submittedName>
</protein>
<evidence type="ECO:0000313" key="8">
    <source>
        <dbReference type="EMBL" id="TVZ05823.1"/>
    </source>
</evidence>
<dbReference type="PROSITE" id="PS50928">
    <property type="entry name" value="ABC_TM1"/>
    <property type="match status" value="1"/>
</dbReference>
<keyword evidence="5 6" id="KW-0472">Membrane</keyword>
<evidence type="ECO:0000256" key="2">
    <source>
        <dbReference type="ARBA" id="ARBA00022448"/>
    </source>
</evidence>
<feature type="transmembrane region" description="Helical" evidence="6">
    <location>
        <begin position="178"/>
        <end position="198"/>
    </location>
</feature>
<evidence type="ECO:0000256" key="3">
    <source>
        <dbReference type="ARBA" id="ARBA00022692"/>
    </source>
</evidence>
<keyword evidence="9" id="KW-1185">Reference proteome</keyword>
<feature type="transmembrane region" description="Helical" evidence="6">
    <location>
        <begin position="81"/>
        <end position="101"/>
    </location>
</feature>
<dbReference type="InterPro" id="IPR000515">
    <property type="entry name" value="MetI-like"/>
</dbReference>
<accession>A0A6P2C8F7</accession>
<proteinExistence type="inferred from homology"/>
<dbReference type="PANTHER" id="PTHR30177:SF4">
    <property type="entry name" value="OSMOPROTECTANT IMPORT PERMEASE PROTEIN OSMW"/>
    <property type="match status" value="1"/>
</dbReference>
<dbReference type="SUPFAM" id="SSF161098">
    <property type="entry name" value="MetI-like"/>
    <property type="match status" value="1"/>
</dbReference>
<evidence type="ECO:0000256" key="5">
    <source>
        <dbReference type="ARBA" id="ARBA00023136"/>
    </source>
</evidence>
<dbReference type="Pfam" id="PF00528">
    <property type="entry name" value="BPD_transp_1"/>
    <property type="match status" value="1"/>
</dbReference>
<dbReference type="CDD" id="cd06261">
    <property type="entry name" value="TM_PBP2"/>
    <property type="match status" value="1"/>
</dbReference>
<dbReference type="PANTHER" id="PTHR30177">
    <property type="entry name" value="GLYCINE BETAINE/L-PROLINE TRANSPORT SYSTEM PERMEASE PROTEIN PROW"/>
    <property type="match status" value="1"/>
</dbReference>
<evidence type="ECO:0000259" key="7">
    <source>
        <dbReference type="PROSITE" id="PS50928"/>
    </source>
</evidence>
<feature type="domain" description="ABC transmembrane type-1" evidence="7">
    <location>
        <begin position="16"/>
        <end position="195"/>
    </location>
</feature>
<feature type="transmembrane region" description="Helical" evidence="6">
    <location>
        <begin position="54"/>
        <end position="75"/>
    </location>
</feature>
<comment type="caution">
    <text evidence="8">The sequence shown here is derived from an EMBL/GenBank/DDBJ whole genome shotgun (WGS) entry which is preliminary data.</text>
</comment>
<gene>
    <name evidence="8" type="ORF">EAS64_11600</name>
</gene>
<feature type="transmembrane region" description="Helical" evidence="6">
    <location>
        <begin position="147"/>
        <end position="166"/>
    </location>
</feature>
<dbReference type="GO" id="GO:0031460">
    <property type="term" value="P:glycine betaine transport"/>
    <property type="evidence" value="ECO:0007669"/>
    <property type="project" value="TreeGrafter"/>
</dbReference>
<organism evidence="8 9">
    <name type="scientific">Trebonia kvetii</name>
    <dbReference type="NCBI Taxonomy" id="2480626"/>
    <lineage>
        <taxon>Bacteria</taxon>
        <taxon>Bacillati</taxon>
        <taxon>Actinomycetota</taxon>
        <taxon>Actinomycetes</taxon>
        <taxon>Streptosporangiales</taxon>
        <taxon>Treboniaceae</taxon>
        <taxon>Trebonia</taxon>
    </lineage>
</organism>
<keyword evidence="4 6" id="KW-1133">Transmembrane helix</keyword>
<comment type="subcellular location">
    <subcellularLocation>
        <location evidence="6">Cell membrane</location>
        <topology evidence="6">Multi-pass membrane protein</topology>
    </subcellularLocation>
    <subcellularLocation>
        <location evidence="1">Membrane</location>
        <topology evidence="1">Multi-pass membrane protein</topology>
    </subcellularLocation>
</comment>
<evidence type="ECO:0000256" key="6">
    <source>
        <dbReference type="RuleBase" id="RU363032"/>
    </source>
</evidence>
<comment type="similarity">
    <text evidence="6">Belongs to the binding-protein-dependent transport system permease family.</text>
</comment>
<dbReference type="OrthoDB" id="3233284at2"/>